<proteinExistence type="predicted"/>
<dbReference type="SUPFAM" id="SSF53850">
    <property type="entry name" value="Periplasmic binding protein-like II"/>
    <property type="match status" value="1"/>
</dbReference>
<evidence type="ECO:0000256" key="5">
    <source>
        <dbReference type="ARBA" id="ARBA00023136"/>
    </source>
</evidence>
<protein>
    <recommendedName>
        <fullName evidence="11">Ionotropic glutamate receptor C-terminal domain-containing protein</fullName>
    </recommendedName>
</protein>
<keyword evidence="10" id="KW-1185">Reference proteome</keyword>
<evidence type="ECO:0008006" key="11">
    <source>
        <dbReference type="Google" id="ProtNLM"/>
    </source>
</evidence>
<evidence type="ECO:0000256" key="3">
    <source>
        <dbReference type="ARBA" id="ARBA00022692"/>
    </source>
</evidence>
<keyword evidence="2" id="KW-1003">Cell membrane</keyword>
<dbReference type="Proteomes" id="UP001642540">
    <property type="component" value="Unassembled WGS sequence"/>
</dbReference>
<dbReference type="Gene3D" id="1.10.287.70">
    <property type="match status" value="1"/>
</dbReference>
<comment type="subcellular location">
    <subcellularLocation>
        <location evidence="1">Cell membrane</location>
        <topology evidence="1">Multi-pass membrane protein</topology>
    </subcellularLocation>
</comment>
<keyword evidence="3 8" id="KW-0812">Transmembrane</keyword>
<sequence length="439" mass="50475">MNENSTNFGNITFRIATFVEAGVVDLSETPSAFQMNSTHFFTGTAFSILGCMQLLLGFRNPQVILAKSFLSNDRVNSIGNETIEDLLAAGQVDLAMSHMYYLESRAQLANALWPLTNEKFHAYFQQPASHSHNMKTSAFDKQFSPSLIIAFFSILLVSGCLISCFLTLNQWEWEEECQIQGMFRHIEMFFKNLTDALFWAVATFFQQGHRLPVVGWQERYLIILGGALSIGLFIAYCALTTAALLTKIVPIRNVTDMINFQYTFFAYEDARYRLLIDVDPKLVWKAPSMDLQKTKELSIRRIFRQRHAHLDTHDLFYEALHSILPRETDVCELLSVIRHQNGKLQAGYFARKGFQYRNDFNVAIGRLLETGMIKRFQAQFDKDRIVRCPPEKELYQENLGMSYVSSAFVGLGFAFAATVLILLVEYGSWRWKRYKLLYS</sequence>
<feature type="transmembrane region" description="Helical" evidence="8">
    <location>
        <begin position="403"/>
        <end position="424"/>
    </location>
</feature>
<evidence type="ECO:0000256" key="7">
    <source>
        <dbReference type="ARBA" id="ARBA00023180"/>
    </source>
</evidence>
<feature type="transmembrane region" description="Helical" evidence="8">
    <location>
        <begin position="188"/>
        <end position="208"/>
    </location>
</feature>
<gene>
    <name evidence="9" type="ORF">ODALV1_LOCUS2333</name>
</gene>
<dbReference type="PANTHER" id="PTHR42643:SF32">
    <property type="entry name" value="IONOTROPIC RECEPTOR 31A, ISOFORM C-RELATED"/>
    <property type="match status" value="1"/>
</dbReference>
<keyword evidence="6" id="KW-0675">Receptor</keyword>
<dbReference type="InterPro" id="IPR052192">
    <property type="entry name" value="Insect_Ionotropic_Sensory_Rcpt"/>
</dbReference>
<feature type="transmembrane region" description="Helical" evidence="8">
    <location>
        <begin position="147"/>
        <end position="168"/>
    </location>
</feature>
<name>A0ABP1PVP9_9HEXA</name>
<keyword evidence="4 8" id="KW-1133">Transmembrane helix</keyword>
<comment type="caution">
    <text evidence="9">The sequence shown here is derived from an EMBL/GenBank/DDBJ whole genome shotgun (WGS) entry which is preliminary data.</text>
</comment>
<evidence type="ECO:0000313" key="9">
    <source>
        <dbReference type="EMBL" id="CAL8072799.1"/>
    </source>
</evidence>
<keyword evidence="5 8" id="KW-0472">Membrane</keyword>
<keyword evidence="7" id="KW-0325">Glycoprotein</keyword>
<evidence type="ECO:0000256" key="6">
    <source>
        <dbReference type="ARBA" id="ARBA00023170"/>
    </source>
</evidence>
<evidence type="ECO:0000313" key="10">
    <source>
        <dbReference type="Proteomes" id="UP001642540"/>
    </source>
</evidence>
<evidence type="ECO:0000256" key="2">
    <source>
        <dbReference type="ARBA" id="ARBA00022475"/>
    </source>
</evidence>
<feature type="transmembrane region" description="Helical" evidence="8">
    <location>
        <begin position="220"/>
        <end position="245"/>
    </location>
</feature>
<evidence type="ECO:0000256" key="4">
    <source>
        <dbReference type="ARBA" id="ARBA00022989"/>
    </source>
</evidence>
<reference evidence="9 10" key="1">
    <citation type="submission" date="2024-08" db="EMBL/GenBank/DDBJ databases">
        <authorList>
            <person name="Cucini C."/>
            <person name="Frati F."/>
        </authorList>
    </citation>
    <scope>NUCLEOTIDE SEQUENCE [LARGE SCALE GENOMIC DNA]</scope>
</reference>
<evidence type="ECO:0000256" key="1">
    <source>
        <dbReference type="ARBA" id="ARBA00004651"/>
    </source>
</evidence>
<dbReference type="PANTHER" id="PTHR42643">
    <property type="entry name" value="IONOTROPIC RECEPTOR 20A-RELATED"/>
    <property type="match status" value="1"/>
</dbReference>
<dbReference type="EMBL" id="CAXLJM020000007">
    <property type="protein sequence ID" value="CAL8072799.1"/>
    <property type="molecule type" value="Genomic_DNA"/>
</dbReference>
<organism evidence="9 10">
    <name type="scientific">Orchesella dallaii</name>
    <dbReference type="NCBI Taxonomy" id="48710"/>
    <lineage>
        <taxon>Eukaryota</taxon>
        <taxon>Metazoa</taxon>
        <taxon>Ecdysozoa</taxon>
        <taxon>Arthropoda</taxon>
        <taxon>Hexapoda</taxon>
        <taxon>Collembola</taxon>
        <taxon>Entomobryomorpha</taxon>
        <taxon>Entomobryoidea</taxon>
        <taxon>Orchesellidae</taxon>
        <taxon>Orchesellinae</taxon>
        <taxon>Orchesella</taxon>
    </lineage>
</organism>
<evidence type="ECO:0000256" key="8">
    <source>
        <dbReference type="SAM" id="Phobius"/>
    </source>
</evidence>
<accession>A0ABP1PVP9</accession>